<evidence type="ECO:0000256" key="1">
    <source>
        <dbReference type="ARBA" id="ARBA00022801"/>
    </source>
</evidence>
<evidence type="ECO:0000313" key="5">
    <source>
        <dbReference type="EMBL" id="GAA4758444.1"/>
    </source>
</evidence>
<dbReference type="PANTHER" id="PTHR45766:SF6">
    <property type="entry name" value="SWI_SNF-RELATED MATRIX-ASSOCIATED ACTIN-DEPENDENT REGULATOR OF CHROMATIN SUBFAMILY A-LIKE PROTEIN 1"/>
    <property type="match status" value="1"/>
</dbReference>
<feature type="region of interest" description="Disordered" evidence="2">
    <location>
        <begin position="720"/>
        <end position="745"/>
    </location>
</feature>
<evidence type="ECO:0000313" key="6">
    <source>
        <dbReference type="Proteomes" id="UP001500822"/>
    </source>
</evidence>
<feature type="domain" description="Helicase C-terminal" evidence="4">
    <location>
        <begin position="692"/>
        <end position="861"/>
    </location>
</feature>
<evidence type="ECO:0008006" key="7">
    <source>
        <dbReference type="Google" id="ProtNLM"/>
    </source>
</evidence>
<evidence type="ECO:0000259" key="4">
    <source>
        <dbReference type="PROSITE" id="PS51194"/>
    </source>
</evidence>
<dbReference type="PROSITE" id="PS51194">
    <property type="entry name" value="HELICASE_CTER"/>
    <property type="match status" value="1"/>
</dbReference>
<dbReference type="PANTHER" id="PTHR45766">
    <property type="entry name" value="DNA ANNEALING HELICASE AND ENDONUCLEASE ZRANB3 FAMILY MEMBER"/>
    <property type="match status" value="1"/>
</dbReference>
<dbReference type="Gene3D" id="3.40.50.10810">
    <property type="entry name" value="Tandem AAA-ATPase domain"/>
    <property type="match status" value="2"/>
</dbReference>
<dbReference type="SMART" id="SM00487">
    <property type="entry name" value="DEXDc"/>
    <property type="match status" value="1"/>
</dbReference>
<dbReference type="InterPro" id="IPR027417">
    <property type="entry name" value="P-loop_NTPase"/>
</dbReference>
<dbReference type="InterPro" id="IPR038718">
    <property type="entry name" value="SNF2-like_sf"/>
</dbReference>
<dbReference type="EMBL" id="BAABIE010000023">
    <property type="protein sequence ID" value="GAA4758444.1"/>
    <property type="molecule type" value="Genomic_DNA"/>
</dbReference>
<gene>
    <name evidence="5" type="ORF">GCM10023217_33660</name>
</gene>
<dbReference type="Gene3D" id="3.40.50.300">
    <property type="entry name" value="P-loop containing nucleotide triphosphate hydrolases"/>
    <property type="match status" value="1"/>
</dbReference>
<dbReference type="SMART" id="SM00490">
    <property type="entry name" value="HELICc"/>
    <property type="match status" value="1"/>
</dbReference>
<evidence type="ECO:0000259" key="3">
    <source>
        <dbReference type="PROSITE" id="PS51192"/>
    </source>
</evidence>
<dbReference type="Pfam" id="PF04851">
    <property type="entry name" value="ResIII"/>
    <property type="match status" value="1"/>
</dbReference>
<evidence type="ECO:0000256" key="2">
    <source>
        <dbReference type="SAM" id="MobiDB-lite"/>
    </source>
</evidence>
<dbReference type="InterPro" id="IPR014001">
    <property type="entry name" value="Helicase_ATP-bd"/>
</dbReference>
<dbReference type="InterPro" id="IPR006935">
    <property type="entry name" value="Helicase/UvrB_N"/>
</dbReference>
<proteinExistence type="predicted"/>
<keyword evidence="6" id="KW-1185">Reference proteome</keyword>
<dbReference type="RefSeq" id="WP_345314393.1">
    <property type="nucleotide sequence ID" value="NZ_BAABIE010000023.1"/>
</dbReference>
<dbReference type="CDD" id="cd18793">
    <property type="entry name" value="SF2_C_SNF"/>
    <property type="match status" value="1"/>
</dbReference>
<name>A0ABP8ZKI9_9ACTN</name>
<dbReference type="InterPro" id="IPR001650">
    <property type="entry name" value="Helicase_C-like"/>
</dbReference>
<dbReference type="SUPFAM" id="SSF52540">
    <property type="entry name" value="P-loop containing nucleoside triphosphate hydrolases"/>
    <property type="match status" value="2"/>
</dbReference>
<feature type="compositionally biased region" description="Basic and acidic residues" evidence="2">
    <location>
        <begin position="720"/>
        <end position="734"/>
    </location>
</feature>
<dbReference type="InterPro" id="IPR049730">
    <property type="entry name" value="SNF2/RAD54-like_C"/>
</dbReference>
<dbReference type="Pfam" id="PF00271">
    <property type="entry name" value="Helicase_C"/>
    <property type="match status" value="1"/>
</dbReference>
<sequence>MTSRLTPHLCTETKAPGFQQDWQRQRKTADAILDRFDHQEGVILADQVGMGKTFVALAVAATQVLENRNAQVVILVPPRVAQKWVEEAKGFASDLVSGAELRCVDRPIRSGEAFLKALDDEPGQQDHLVVVTYEALTTTLKDQFVVLALLYFAVQRRKGADEVRQRIARWSEGRHGLISDPRFTPDRVAELLSTPPARWREKWLDLTGEDLGDDPVPRQLIDAAPDLDLQEVWDTVHDLPQRSSSKIAARLKNIREALNDAMQGVWKSLLTVAAVELPLLIVDEAHALKNSATRRSRLLGERIDGSPDGALSDVFSRILLLTATPFELDDRELINVLGRLRAVREPAVAEPLSDRLAVLADSLKKTRSAAVAFENAWSRIEPDDLATFVDWSPDAPSPTTARPRIRGAWELANTAVQTRRDLAVELRRWVIRHERPHRRQYLPGALTIPGCTQPGGIEISDEIQLPFLLAARAQALSERTHSGAAQAHFAYGIASSFETFLRLDETARDTDEDTDVAVQAPPTSDLDSPDWYLREITASLDSAGTRQQHPKIAATVARAVELWKNGEKCLVFCWFIRTTSAVQMAILAEVQSTVGALAIEALGGTEQEARKDLERIAERLLSRGSASHRLIEEAINERLLVGTDQDRELANELTQAAISNLRRPENLVRYTHLRGLTPQGLLDGIRGANPIGVDLLSRWADSATRISKLPQEKREALIEHLTGEHSDPNERDGRGASLAPVRRATGQQAREVRERLISVFNTPFAPDVLVASSVMGEGIDLHQECRHVIHHDLDWNPSKLEQRTGRLDRIGALAERIGKDIIVYEPYLAGTHDEKMYRVVKDRASWFDIVMGAKVVDDELTTDRVEKRVTLPPTIAEALRMDLTCG</sequence>
<protein>
    <recommendedName>
        <fullName evidence="7">Helicase</fullName>
    </recommendedName>
</protein>
<reference evidence="6" key="1">
    <citation type="journal article" date="2019" name="Int. J. Syst. Evol. Microbiol.">
        <title>The Global Catalogue of Microorganisms (GCM) 10K type strain sequencing project: providing services to taxonomists for standard genome sequencing and annotation.</title>
        <authorList>
            <consortium name="The Broad Institute Genomics Platform"/>
            <consortium name="The Broad Institute Genome Sequencing Center for Infectious Disease"/>
            <person name="Wu L."/>
            <person name="Ma J."/>
        </authorList>
    </citation>
    <scope>NUCLEOTIDE SEQUENCE [LARGE SCALE GENOMIC DNA]</scope>
    <source>
        <strain evidence="6">JCM 18077</strain>
    </source>
</reference>
<keyword evidence="1" id="KW-0378">Hydrolase</keyword>
<dbReference type="Proteomes" id="UP001500822">
    <property type="component" value="Unassembled WGS sequence"/>
</dbReference>
<dbReference type="PROSITE" id="PS51192">
    <property type="entry name" value="HELICASE_ATP_BIND_1"/>
    <property type="match status" value="1"/>
</dbReference>
<accession>A0ABP8ZKI9</accession>
<comment type="caution">
    <text evidence="5">The sequence shown here is derived from an EMBL/GenBank/DDBJ whole genome shotgun (WGS) entry which is preliminary data.</text>
</comment>
<organism evidence="5 6">
    <name type="scientific">Gordonia alkaliphila</name>
    <dbReference type="NCBI Taxonomy" id="1053547"/>
    <lineage>
        <taxon>Bacteria</taxon>
        <taxon>Bacillati</taxon>
        <taxon>Actinomycetota</taxon>
        <taxon>Actinomycetes</taxon>
        <taxon>Mycobacteriales</taxon>
        <taxon>Gordoniaceae</taxon>
        <taxon>Gordonia</taxon>
    </lineage>
</organism>
<feature type="domain" description="Helicase ATP-binding" evidence="3">
    <location>
        <begin position="33"/>
        <end position="343"/>
    </location>
</feature>